<evidence type="ECO:0000256" key="6">
    <source>
        <dbReference type="PROSITE-ProRule" id="PRU00221"/>
    </source>
</evidence>
<dbReference type="PANTHER" id="PTHR16288">
    <property type="entry name" value="WD40 REPEAT PROTEIN 4"/>
    <property type="match status" value="1"/>
</dbReference>
<dbReference type="PROSITE" id="PS50294">
    <property type="entry name" value="WD_REPEATS_REGION"/>
    <property type="match status" value="1"/>
</dbReference>
<reference evidence="7" key="2">
    <citation type="submission" date="2020-08" db="EMBL/GenBank/DDBJ databases">
        <title>Plant Genome Project.</title>
        <authorList>
            <person name="Zhang R.-G."/>
        </authorList>
    </citation>
    <scope>NUCLEOTIDE SEQUENCE</scope>
    <source>
        <strain evidence="7">Huo1</strain>
        <tissue evidence="7">Leaf</tissue>
    </source>
</reference>
<proteinExistence type="predicted"/>
<keyword evidence="4" id="KW-0677">Repeat</keyword>
<protein>
    <submittedName>
        <fullName evidence="7">Uncharacterized protein</fullName>
    </submittedName>
</protein>
<gene>
    <name evidence="7" type="ORF">SASPL_137652</name>
</gene>
<dbReference type="GO" id="GO:0036265">
    <property type="term" value="P:RNA (guanine-N7)-methylation"/>
    <property type="evidence" value="ECO:0007669"/>
    <property type="project" value="InterPro"/>
</dbReference>
<dbReference type="SMART" id="SM00320">
    <property type="entry name" value="WD40"/>
    <property type="match status" value="1"/>
</dbReference>
<name>A0A8X8WV85_SALSN</name>
<dbReference type="PANTHER" id="PTHR16288:SF0">
    <property type="entry name" value="TRNA (GUANINE-N(7)-)-METHYLTRANSFERASE NON-CATALYTIC SUBUNIT WDR4"/>
    <property type="match status" value="1"/>
</dbReference>
<dbReference type="GO" id="GO:0005829">
    <property type="term" value="C:cytosol"/>
    <property type="evidence" value="ECO:0007669"/>
    <property type="project" value="TreeGrafter"/>
</dbReference>
<accession>A0A8X8WV85</accession>
<dbReference type="PROSITE" id="PS50082">
    <property type="entry name" value="WD_REPEATS_2"/>
    <property type="match status" value="1"/>
</dbReference>
<dbReference type="Pfam" id="PF00400">
    <property type="entry name" value="WD40"/>
    <property type="match status" value="1"/>
</dbReference>
<evidence type="ECO:0000256" key="2">
    <source>
        <dbReference type="ARBA" id="ARBA00022574"/>
    </source>
</evidence>
<dbReference type="InterPro" id="IPR015943">
    <property type="entry name" value="WD40/YVTN_repeat-like_dom_sf"/>
</dbReference>
<evidence type="ECO:0000313" key="8">
    <source>
        <dbReference type="Proteomes" id="UP000298416"/>
    </source>
</evidence>
<organism evidence="7">
    <name type="scientific">Salvia splendens</name>
    <name type="common">Scarlet sage</name>
    <dbReference type="NCBI Taxonomy" id="180675"/>
    <lineage>
        <taxon>Eukaryota</taxon>
        <taxon>Viridiplantae</taxon>
        <taxon>Streptophyta</taxon>
        <taxon>Embryophyta</taxon>
        <taxon>Tracheophyta</taxon>
        <taxon>Spermatophyta</taxon>
        <taxon>Magnoliopsida</taxon>
        <taxon>eudicotyledons</taxon>
        <taxon>Gunneridae</taxon>
        <taxon>Pentapetalae</taxon>
        <taxon>asterids</taxon>
        <taxon>lamiids</taxon>
        <taxon>Lamiales</taxon>
        <taxon>Lamiaceae</taxon>
        <taxon>Nepetoideae</taxon>
        <taxon>Mentheae</taxon>
        <taxon>Salviinae</taxon>
        <taxon>Salvia</taxon>
        <taxon>Salvia subgen. Calosphace</taxon>
        <taxon>core Calosphace</taxon>
    </lineage>
</organism>
<dbReference type="GO" id="GO:0043527">
    <property type="term" value="C:tRNA methyltransferase complex"/>
    <property type="evidence" value="ECO:0007669"/>
    <property type="project" value="TreeGrafter"/>
</dbReference>
<evidence type="ECO:0000256" key="4">
    <source>
        <dbReference type="ARBA" id="ARBA00022737"/>
    </source>
</evidence>
<keyword evidence="5" id="KW-0539">Nucleus</keyword>
<dbReference type="SUPFAM" id="SSF50978">
    <property type="entry name" value="WD40 repeat-like"/>
    <property type="match status" value="1"/>
</dbReference>
<evidence type="ECO:0000313" key="7">
    <source>
        <dbReference type="EMBL" id="KAG6400809.1"/>
    </source>
</evidence>
<dbReference type="GO" id="GO:0005634">
    <property type="term" value="C:nucleus"/>
    <property type="evidence" value="ECO:0007669"/>
    <property type="project" value="UniProtKB-SubCell"/>
</dbReference>
<evidence type="ECO:0000256" key="1">
    <source>
        <dbReference type="ARBA" id="ARBA00004123"/>
    </source>
</evidence>
<keyword evidence="3" id="KW-0819">tRNA processing</keyword>
<dbReference type="AlphaFoldDB" id="A0A8X8WV85"/>
<reference evidence="7" key="1">
    <citation type="submission" date="2018-01" db="EMBL/GenBank/DDBJ databases">
        <authorList>
            <person name="Mao J.F."/>
        </authorList>
    </citation>
    <scope>NUCLEOTIDE SEQUENCE</scope>
    <source>
        <strain evidence="7">Huo1</strain>
        <tissue evidence="7">Leaf</tissue>
    </source>
</reference>
<dbReference type="InterPro" id="IPR001680">
    <property type="entry name" value="WD40_rpt"/>
</dbReference>
<dbReference type="Gene3D" id="2.130.10.10">
    <property type="entry name" value="YVTN repeat-like/Quinoprotein amine dehydrogenase"/>
    <property type="match status" value="1"/>
</dbReference>
<dbReference type="GO" id="GO:0006400">
    <property type="term" value="P:tRNA modification"/>
    <property type="evidence" value="ECO:0007669"/>
    <property type="project" value="TreeGrafter"/>
</dbReference>
<dbReference type="Proteomes" id="UP000298416">
    <property type="component" value="Unassembled WGS sequence"/>
</dbReference>
<comment type="caution">
    <text evidence="7">The sequence shown here is derived from an EMBL/GenBank/DDBJ whole genome shotgun (WGS) entry which is preliminary data.</text>
</comment>
<dbReference type="InterPro" id="IPR028884">
    <property type="entry name" value="Trm82"/>
</dbReference>
<dbReference type="EMBL" id="PNBA02000014">
    <property type="protein sequence ID" value="KAG6400809.1"/>
    <property type="molecule type" value="Genomic_DNA"/>
</dbReference>
<keyword evidence="8" id="KW-1185">Reference proteome</keyword>
<dbReference type="InterPro" id="IPR036322">
    <property type="entry name" value="WD40_repeat_dom_sf"/>
</dbReference>
<feature type="repeat" description="WD" evidence="6">
    <location>
        <begin position="56"/>
        <end position="97"/>
    </location>
</feature>
<sequence length="98" mass="10850">MEEHDIDESEQKLEAEVAPALIAVHPNQKFVSVAVGSDLRVFSFQHGSAAQLLDETGGHKDSIRSIRYSKSGKLFVSGGDDKLVKVWDTDSWRCVYSV</sequence>
<evidence type="ECO:0000256" key="3">
    <source>
        <dbReference type="ARBA" id="ARBA00022694"/>
    </source>
</evidence>
<comment type="subcellular location">
    <subcellularLocation>
        <location evidence="1">Nucleus</location>
    </subcellularLocation>
</comment>
<keyword evidence="2 6" id="KW-0853">WD repeat</keyword>
<evidence type="ECO:0000256" key="5">
    <source>
        <dbReference type="ARBA" id="ARBA00023242"/>
    </source>
</evidence>